<proteinExistence type="predicted"/>
<keyword evidence="1" id="KW-0812">Transmembrane</keyword>
<keyword evidence="1" id="KW-1133">Transmembrane helix</keyword>
<evidence type="ECO:0000313" key="3">
    <source>
        <dbReference type="Proteomes" id="UP000176532"/>
    </source>
</evidence>
<dbReference type="EMBL" id="MFQD01000038">
    <property type="protein sequence ID" value="OGH67682.1"/>
    <property type="molecule type" value="Genomic_DNA"/>
</dbReference>
<comment type="caution">
    <text evidence="2">The sequence shown here is derived from an EMBL/GenBank/DDBJ whole genome shotgun (WGS) entry which is preliminary data.</text>
</comment>
<organism evidence="2 3">
    <name type="scientific">Candidatus Magasanikbacteria bacterium RIFCSPHIGHO2_02_FULL_50_9b</name>
    <dbReference type="NCBI Taxonomy" id="1798682"/>
    <lineage>
        <taxon>Bacteria</taxon>
        <taxon>Candidatus Magasanikiibacteriota</taxon>
    </lineage>
</organism>
<reference evidence="2 3" key="1">
    <citation type="journal article" date="2016" name="Nat. Commun.">
        <title>Thousands of microbial genomes shed light on interconnected biogeochemical processes in an aquifer system.</title>
        <authorList>
            <person name="Anantharaman K."/>
            <person name="Brown C.T."/>
            <person name="Hug L.A."/>
            <person name="Sharon I."/>
            <person name="Castelle C.J."/>
            <person name="Probst A.J."/>
            <person name="Thomas B.C."/>
            <person name="Singh A."/>
            <person name="Wilkins M.J."/>
            <person name="Karaoz U."/>
            <person name="Brodie E.L."/>
            <person name="Williams K.H."/>
            <person name="Hubbard S.S."/>
            <person name="Banfield J.F."/>
        </authorList>
    </citation>
    <scope>NUCLEOTIDE SEQUENCE [LARGE SCALE GENOMIC DNA]</scope>
</reference>
<evidence type="ECO:0000256" key="1">
    <source>
        <dbReference type="SAM" id="Phobius"/>
    </source>
</evidence>
<keyword evidence="1" id="KW-0472">Membrane</keyword>
<dbReference type="Proteomes" id="UP000176532">
    <property type="component" value="Unassembled WGS sequence"/>
</dbReference>
<accession>A0A1F6M7R9</accession>
<dbReference type="STRING" id="1798682.A3C15_02655"/>
<protein>
    <submittedName>
        <fullName evidence="2">Uncharacterized protein</fullName>
    </submittedName>
</protein>
<feature type="transmembrane region" description="Helical" evidence="1">
    <location>
        <begin position="12"/>
        <end position="31"/>
    </location>
</feature>
<evidence type="ECO:0000313" key="2">
    <source>
        <dbReference type="EMBL" id="OGH67682.1"/>
    </source>
</evidence>
<gene>
    <name evidence="2" type="ORF">A3C15_02655</name>
</gene>
<name>A0A1F6M7R9_9BACT</name>
<sequence>MISERAKAVLKLVAGVLLIIGGLVGLVVPIIPGLVLLYLGLELLGFGLVIRTLVKKYTNIDLSKPKNGGV</sequence>
<dbReference type="AlphaFoldDB" id="A0A1F6M7R9"/>
<feature type="transmembrane region" description="Helical" evidence="1">
    <location>
        <begin position="37"/>
        <end position="54"/>
    </location>
</feature>